<proteinExistence type="predicted"/>
<keyword evidence="3" id="KW-0597">Phosphoprotein</keyword>
<reference evidence="11 12" key="1">
    <citation type="submission" date="2024-09" db="EMBL/GenBank/DDBJ databases">
        <authorList>
            <person name="Sun Q."/>
            <person name="Mori K."/>
        </authorList>
    </citation>
    <scope>NUCLEOTIDE SEQUENCE [LARGE SCALE GENOMIC DNA]</scope>
    <source>
        <strain evidence="11 12">NCAIM B.02415</strain>
    </source>
</reference>
<evidence type="ECO:0000256" key="2">
    <source>
        <dbReference type="ARBA" id="ARBA00012438"/>
    </source>
</evidence>
<comment type="catalytic activity">
    <reaction evidence="1">
        <text>ATP + protein L-histidine = ADP + protein N-phospho-L-histidine.</text>
        <dbReference type="EC" id="2.7.13.3"/>
    </reaction>
</comment>
<keyword evidence="9" id="KW-0472">Membrane</keyword>
<feature type="repeat" description="TPR" evidence="8">
    <location>
        <begin position="212"/>
        <end position="245"/>
    </location>
</feature>
<feature type="domain" description="Histidine kinase" evidence="10">
    <location>
        <begin position="651"/>
        <end position="740"/>
    </location>
</feature>
<evidence type="ECO:0000256" key="4">
    <source>
        <dbReference type="ARBA" id="ARBA00022679"/>
    </source>
</evidence>
<dbReference type="SUPFAM" id="SSF48452">
    <property type="entry name" value="TPR-like"/>
    <property type="match status" value="1"/>
</dbReference>
<dbReference type="PANTHER" id="PTHR41523">
    <property type="entry name" value="TWO-COMPONENT SYSTEM SENSOR PROTEIN"/>
    <property type="match status" value="1"/>
</dbReference>
<feature type="transmembrane region" description="Helical" evidence="9">
    <location>
        <begin position="494"/>
        <end position="514"/>
    </location>
</feature>
<dbReference type="InterPro" id="IPR036890">
    <property type="entry name" value="HATPase_C_sf"/>
</dbReference>
<dbReference type="SUPFAM" id="SSF55874">
    <property type="entry name" value="ATPase domain of HSP90 chaperone/DNA topoisomerase II/histidine kinase"/>
    <property type="match status" value="1"/>
</dbReference>
<dbReference type="PANTHER" id="PTHR41523:SF8">
    <property type="entry name" value="ETHYLENE RESPONSE SENSOR PROTEIN"/>
    <property type="match status" value="1"/>
</dbReference>
<comment type="caution">
    <text evidence="11">The sequence shown here is derived from an EMBL/GenBank/DDBJ whole genome shotgun (WGS) entry which is preliminary data.</text>
</comment>
<keyword evidence="9" id="KW-1133">Transmembrane helix</keyword>
<evidence type="ECO:0000256" key="8">
    <source>
        <dbReference type="PROSITE-ProRule" id="PRU00339"/>
    </source>
</evidence>
<dbReference type="InterPro" id="IPR011990">
    <property type="entry name" value="TPR-like_helical_dom_sf"/>
</dbReference>
<keyword evidence="8" id="KW-0802">TPR repeat</keyword>
<dbReference type="Proteomes" id="UP001589828">
    <property type="component" value="Unassembled WGS sequence"/>
</dbReference>
<dbReference type="InterPro" id="IPR003594">
    <property type="entry name" value="HATPase_dom"/>
</dbReference>
<evidence type="ECO:0000259" key="10">
    <source>
        <dbReference type="PROSITE" id="PS50109"/>
    </source>
</evidence>
<dbReference type="EC" id="2.7.13.3" evidence="2"/>
<dbReference type="EMBL" id="JBHLTS010000020">
    <property type="protein sequence ID" value="MFC0514292.1"/>
    <property type="molecule type" value="Genomic_DNA"/>
</dbReference>
<sequence length="755" mass="86308">MIRKCKLIIPCFLCIISVRAQEITRRHADSLLLQKEATGSAAVRLSSVLQLAEFFAHLRHPTPAQLDSASYFINQAEQLNHRFPQAEANFRIALIRSAFYKSKGELKSGRVLLEQTIQKIKQARNWPLLGKAYFELSEYYSQDFLQQTMVSRIYFLNQAVNAFERTNHLVELARCYRLLADLHQMMNNYTMAFAEARKALTYYKQAHYTETQGLYALLGRLYYTQGDYRKAIDYEFKALKIATASSADNVRLICQINNNLGYDFIKLGDNKKAITYFSRALEIAKTEKDNATIYLLAGNIVDVYLRMNQPLKAKTFLTQITQKFIYPSGKLYEGGDEVSQTYLKIYLALKQYDIAKHYCDELVRRTNNPNLNTYARSSYYELIIKYYTATAGFAEALKYLKLNQNLLQKIGNDNDLGTNEILWFHLDTSRRQYQSAIYHLISANTIKDSIFNSTKSKQIEQLQIEYETQQKEETIALLNQKSTLEQANLRQANLVKNLTIGAIFLLLIIAILLFRQNVHKQKNNEVITSKNTLLEDLLQQKEWLLKEVHHRVKNNLQIVMSILNTQSAYLQNDVALEAIRGSQHRVNAIALLHQKLYSGATAALVSMPAYIAELIDYLSDSFDTSFRHIKIRQVLDPLSLDPAIAVPIGLILNEAITNAIKYAFDPDGGEILVSLFVSDNGQAILKVSDTGRGLPPDFDFNEANSLGMEMMKALGKQLKGKFAVENSHGVTLMITFPIEQNRVEVFEEKDYFSTL</sequence>
<evidence type="ECO:0000256" key="7">
    <source>
        <dbReference type="ARBA" id="ARBA00022840"/>
    </source>
</evidence>
<evidence type="ECO:0000256" key="9">
    <source>
        <dbReference type="SAM" id="Phobius"/>
    </source>
</evidence>
<dbReference type="InterPro" id="IPR011495">
    <property type="entry name" value="Sig_transdc_His_kin_sub2_dim/P"/>
</dbReference>
<gene>
    <name evidence="11" type="ORF">ACFFGT_08780</name>
</gene>
<keyword evidence="12" id="KW-1185">Reference proteome</keyword>
<evidence type="ECO:0000256" key="3">
    <source>
        <dbReference type="ARBA" id="ARBA00022553"/>
    </source>
</evidence>
<dbReference type="PROSITE" id="PS50005">
    <property type="entry name" value="TPR"/>
    <property type="match status" value="2"/>
</dbReference>
<dbReference type="InterPro" id="IPR005467">
    <property type="entry name" value="His_kinase_dom"/>
</dbReference>
<accession>A0ABV6L4C8</accession>
<keyword evidence="5" id="KW-0547">Nucleotide-binding</keyword>
<feature type="repeat" description="TPR" evidence="8">
    <location>
        <begin position="254"/>
        <end position="287"/>
    </location>
</feature>
<organism evidence="11 12">
    <name type="scientific">Mucilaginibacter angelicae</name>
    <dbReference type="NCBI Taxonomy" id="869718"/>
    <lineage>
        <taxon>Bacteria</taxon>
        <taxon>Pseudomonadati</taxon>
        <taxon>Bacteroidota</taxon>
        <taxon>Sphingobacteriia</taxon>
        <taxon>Sphingobacteriales</taxon>
        <taxon>Sphingobacteriaceae</taxon>
        <taxon>Mucilaginibacter</taxon>
    </lineage>
</organism>
<dbReference type="Pfam" id="PF13181">
    <property type="entry name" value="TPR_8"/>
    <property type="match status" value="2"/>
</dbReference>
<name>A0ABV6L4C8_9SPHI</name>
<evidence type="ECO:0000313" key="11">
    <source>
        <dbReference type="EMBL" id="MFC0514292.1"/>
    </source>
</evidence>
<dbReference type="Gene3D" id="3.30.450.20">
    <property type="entry name" value="PAS domain"/>
    <property type="match status" value="1"/>
</dbReference>
<dbReference type="Gene3D" id="1.25.40.10">
    <property type="entry name" value="Tetratricopeptide repeat domain"/>
    <property type="match status" value="1"/>
</dbReference>
<keyword evidence="9" id="KW-0812">Transmembrane</keyword>
<dbReference type="SMART" id="SM00387">
    <property type="entry name" value="HATPase_c"/>
    <property type="match status" value="1"/>
</dbReference>
<dbReference type="InterPro" id="IPR019734">
    <property type="entry name" value="TPR_rpt"/>
</dbReference>
<dbReference type="PROSITE" id="PS50109">
    <property type="entry name" value="HIS_KIN"/>
    <property type="match status" value="1"/>
</dbReference>
<keyword evidence="4" id="KW-0808">Transferase</keyword>
<dbReference type="RefSeq" id="WP_377022145.1">
    <property type="nucleotide sequence ID" value="NZ_JBHLTS010000020.1"/>
</dbReference>
<dbReference type="Gene3D" id="3.30.565.10">
    <property type="entry name" value="Histidine kinase-like ATPase, C-terminal domain"/>
    <property type="match status" value="1"/>
</dbReference>
<dbReference type="Pfam" id="PF07568">
    <property type="entry name" value="HisKA_2"/>
    <property type="match status" value="1"/>
</dbReference>
<evidence type="ECO:0000313" key="12">
    <source>
        <dbReference type="Proteomes" id="UP001589828"/>
    </source>
</evidence>
<evidence type="ECO:0000256" key="6">
    <source>
        <dbReference type="ARBA" id="ARBA00022777"/>
    </source>
</evidence>
<protein>
    <recommendedName>
        <fullName evidence="2">histidine kinase</fullName>
        <ecNumber evidence="2">2.7.13.3</ecNumber>
    </recommendedName>
</protein>
<dbReference type="SMART" id="SM00028">
    <property type="entry name" value="TPR"/>
    <property type="match status" value="3"/>
</dbReference>
<keyword evidence="7" id="KW-0067">ATP-binding</keyword>
<evidence type="ECO:0000256" key="1">
    <source>
        <dbReference type="ARBA" id="ARBA00000085"/>
    </source>
</evidence>
<keyword evidence="6 11" id="KW-0418">Kinase</keyword>
<dbReference type="GO" id="GO:0016301">
    <property type="term" value="F:kinase activity"/>
    <property type="evidence" value="ECO:0007669"/>
    <property type="project" value="UniProtKB-KW"/>
</dbReference>
<evidence type="ECO:0000256" key="5">
    <source>
        <dbReference type="ARBA" id="ARBA00022741"/>
    </source>
</evidence>
<dbReference type="Pfam" id="PF02518">
    <property type="entry name" value="HATPase_c"/>
    <property type="match status" value="1"/>
</dbReference>